<reference evidence="3" key="1">
    <citation type="submission" date="2015-09" db="EMBL/GenBank/DDBJ databases">
        <authorList>
            <consortium name="Pathogen Informatics"/>
        </authorList>
    </citation>
    <scope>NUCLEOTIDE SEQUENCE [LARGE SCALE GENOMIC DNA]</scope>
    <source>
        <strain evidence="3">Lake Konstanz</strain>
    </source>
</reference>
<evidence type="ECO:0000313" key="2">
    <source>
        <dbReference type="EMBL" id="CUG88931.1"/>
    </source>
</evidence>
<name>A0A0S4JBK2_BODSA</name>
<protein>
    <submittedName>
        <fullName evidence="2">Uncharacterized protein</fullName>
    </submittedName>
</protein>
<dbReference type="Gene3D" id="1.25.40.10">
    <property type="entry name" value="Tetratricopeptide repeat domain"/>
    <property type="match status" value="1"/>
</dbReference>
<evidence type="ECO:0000313" key="3">
    <source>
        <dbReference type="Proteomes" id="UP000051952"/>
    </source>
</evidence>
<feature type="region of interest" description="Disordered" evidence="1">
    <location>
        <begin position="603"/>
        <end position="650"/>
    </location>
</feature>
<accession>A0A0S4JBK2</accession>
<sequence>MKRLLTVSSLSRRHFEWSSSSLSMMSSSISPAPLTSSTRLFSGPHQLSRGDAAEVHQHRFGKLADLATSQKNGLVTGSYAPGVANQAMTEYRGLESRTIQTLEKLAHEAELQENELEYGGYTTIEIQTLKSVVMDINSLNGGGETTELELRKAGARLHEILVDFCDSASGDSGLINRSDCHHIRFILSLYHRRMNELPAAEALLWEILRDEPWNVDSIEGLLEIYVKSEEDMKRSLLPFLDHMVTVERADIAYSFLADFLLTATSRNFAENGEGASMNYCYSLLATLAGAIGPSHMSMMIEFLYNSFDEIHYNTRFAKASDQDFISGLVVSFLKTLLVRHIYKTTQDPIGFEIFIQHKLVVALKRLKRRQEAQAISERILKSFRKPASADAAKRYREDSGLSDIYRDTLFDYVEERSLDQGGGGNGSAAAARDLCIAAIEEFPQHAQPWKVLSAVLHRDREFENAVIAAKKAVALAPNDLACIALLSNLYEATGRRKLSEEMLERYKLLVIMHEQNASPEDLEQMRQQALNLEHHIEEEEGEFVQEQSKPMDEHHARMKQATLYSKADATAPMTDLTTINLSVHRNPQMHHSMGDFLEDRDRALAAQRAGDKNAVMPNPPQAAGGEKEEDEDVRADHSSSTPAASMKTTD</sequence>
<dbReference type="VEuPathDB" id="TriTrypDB:BSAL_18295"/>
<dbReference type="Proteomes" id="UP000051952">
    <property type="component" value="Unassembled WGS sequence"/>
</dbReference>
<dbReference type="SUPFAM" id="SSF48452">
    <property type="entry name" value="TPR-like"/>
    <property type="match status" value="1"/>
</dbReference>
<evidence type="ECO:0000256" key="1">
    <source>
        <dbReference type="SAM" id="MobiDB-lite"/>
    </source>
</evidence>
<dbReference type="InterPro" id="IPR011990">
    <property type="entry name" value="TPR-like_helical_dom_sf"/>
</dbReference>
<dbReference type="OrthoDB" id="272606at2759"/>
<feature type="compositionally biased region" description="Polar residues" evidence="1">
    <location>
        <begin position="638"/>
        <end position="650"/>
    </location>
</feature>
<keyword evidence="3" id="KW-1185">Reference proteome</keyword>
<dbReference type="AlphaFoldDB" id="A0A0S4JBK2"/>
<organism evidence="2 3">
    <name type="scientific">Bodo saltans</name>
    <name type="common">Flagellated protozoan</name>
    <dbReference type="NCBI Taxonomy" id="75058"/>
    <lineage>
        <taxon>Eukaryota</taxon>
        <taxon>Discoba</taxon>
        <taxon>Euglenozoa</taxon>
        <taxon>Kinetoplastea</taxon>
        <taxon>Metakinetoplastina</taxon>
        <taxon>Eubodonida</taxon>
        <taxon>Bodonidae</taxon>
        <taxon>Bodo</taxon>
    </lineage>
</organism>
<gene>
    <name evidence="2" type="ORF">BSAL_18295</name>
</gene>
<proteinExistence type="predicted"/>
<dbReference type="EMBL" id="CYKH01001685">
    <property type="protein sequence ID" value="CUG88931.1"/>
    <property type="molecule type" value="Genomic_DNA"/>
</dbReference>